<sequence>MDVPTTVTAALDDRPVRGAVCLEAGAGTGNATAGLLDAGAKQVYAVTNDPEHATIVRDRVAPSPTDRARTAVLEADVRSLPLADDSVGIVTAHGLFNLVGPASVAAVARELTRVAAPGCHLVVDDYEPLPDDAAIRELFALENAASQLARGRPALTFYPADALGALFSGYGWRFDRELTLLDPVPWSASHVEAHASVATSFAADVPDPMGGWLADEAERVADAVESESAGEMYSVAMRLSDSVAADAPE</sequence>
<dbReference type="SUPFAM" id="SSF53335">
    <property type="entry name" value="S-adenosyl-L-methionine-dependent methyltransferases"/>
    <property type="match status" value="1"/>
</dbReference>
<evidence type="ECO:0000313" key="3">
    <source>
        <dbReference type="Proteomes" id="UP000011532"/>
    </source>
</evidence>
<dbReference type="GO" id="GO:0008757">
    <property type="term" value="F:S-adenosylmethionine-dependent methyltransferase activity"/>
    <property type="evidence" value="ECO:0007669"/>
    <property type="project" value="InterPro"/>
</dbReference>
<dbReference type="EMBL" id="AOHU01000046">
    <property type="protein sequence ID" value="ELY32571.1"/>
    <property type="molecule type" value="Genomic_DNA"/>
</dbReference>
<organism evidence="2 3">
    <name type="scientific">Haloferax volcanii (strain ATCC 29605 / DSM 3757 / JCM 8879 / NBRC 14742 / NCIMB 2012 / VKM B-1768 / DS2)</name>
    <name type="common">Halobacterium volcanii</name>
    <dbReference type="NCBI Taxonomy" id="309800"/>
    <lineage>
        <taxon>Archaea</taxon>
        <taxon>Methanobacteriati</taxon>
        <taxon>Methanobacteriota</taxon>
        <taxon>Stenosarchaea group</taxon>
        <taxon>Halobacteria</taxon>
        <taxon>Halobacteriales</taxon>
        <taxon>Haloferacaceae</taxon>
        <taxon>Haloferax</taxon>
    </lineage>
</organism>
<evidence type="ECO:0000259" key="1">
    <source>
        <dbReference type="Pfam" id="PF08241"/>
    </source>
</evidence>
<gene>
    <name evidence="2" type="ORF">C498_08600</name>
</gene>
<dbReference type="GeneID" id="8926551"/>
<reference evidence="2 3" key="2">
    <citation type="journal article" date="2014" name="PLoS Genet.">
        <title>Phylogenetically driven sequencing of extremely halophilic archaea reveals strategies for static and dynamic osmo-response.</title>
        <authorList>
            <person name="Becker E.A."/>
            <person name="Seitzer P.M."/>
            <person name="Tritt A."/>
            <person name="Larsen D."/>
            <person name="Krusor M."/>
            <person name="Yao A.I."/>
            <person name="Wu D."/>
            <person name="Madern D."/>
            <person name="Eisen J.A."/>
            <person name="Darling A.E."/>
            <person name="Facciotti M.T."/>
        </authorList>
    </citation>
    <scope>NUCLEOTIDE SEQUENCE [LARGE SCALE GENOMIC DNA]</scope>
    <source>
        <strain evidence="3">ATCC 29605 / DSM 3757 / JCM 8879 / NBRC 14742 / NCIMB 2012 / VKM B-1768 / DS2</strain>
    </source>
</reference>
<comment type="caution">
    <text evidence="2">The sequence shown here is derived from an EMBL/GenBank/DDBJ whole genome shotgun (WGS) entry which is preliminary data.</text>
</comment>
<reference evidence="3" key="1">
    <citation type="submission" date="2012-11" db="EMBL/GenBank/DDBJ databases">
        <authorList>
            <person name="Becker E.A."/>
            <person name="Seitzer P."/>
            <person name="Tritt A."/>
            <person name="Larsen D."/>
            <person name="Yao A."/>
            <person name="Wu D."/>
            <person name="Darling A."/>
            <person name="Eisen J.A."/>
            <person name="Facciotti M.T."/>
        </authorList>
    </citation>
    <scope>NUCLEOTIDE SEQUENCE [LARGE SCALE GENOMIC DNA]</scope>
    <source>
        <strain evidence="3">ATCC 29605 / DSM 3757 / JCM 8879 / NBRC 14742 / NCIMB 2012 / VKM B-1768 / DS2</strain>
    </source>
</reference>
<accession>A0A384KXG9</accession>
<name>A0A384KXG9_HALVD</name>
<dbReference type="OrthoDB" id="269311at2157"/>
<dbReference type="InterPro" id="IPR013216">
    <property type="entry name" value="Methyltransf_11"/>
</dbReference>
<dbReference type="InterPro" id="IPR029063">
    <property type="entry name" value="SAM-dependent_MTases_sf"/>
</dbReference>
<feature type="domain" description="Methyltransferase type 11" evidence="1">
    <location>
        <begin position="22"/>
        <end position="122"/>
    </location>
</feature>
<protein>
    <recommendedName>
        <fullName evidence="1">Methyltransferase type 11 domain-containing protein</fullName>
    </recommendedName>
</protein>
<dbReference type="AlphaFoldDB" id="A0A384KXG9"/>
<proteinExistence type="predicted"/>
<dbReference type="CDD" id="cd02440">
    <property type="entry name" value="AdoMet_MTases"/>
    <property type="match status" value="1"/>
</dbReference>
<dbReference type="RefSeq" id="WP_004042803.1">
    <property type="nucleotide sequence ID" value="NC_013967.1"/>
</dbReference>
<dbReference type="Pfam" id="PF08241">
    <property type="entry name" value="Methyltransf_11"/>
    <property type="match status" value="1"/>
</dbReference>
<dbReference type="Proteomes" id="UP000011532">
    <property type="component" value="Unassembled WGS sequence"/>
</dbReference>
<dbReference type="Gene3D" id="3.40.50.150">
    <property type="entry name" value="Vaccinia Virus protein VP39"/>
    <property type="match status" value="1"/>
</dbReference>
<evidence type="ECO:0000313" key="2">
    <source>
        <dbReference type="EMBL" id="ELY32571.1"/>
    </source>
</evidence>